<reference evidence="16 17" key="1">
    <citation type="submission" date="2018-06" db="EMBL/GenBank/DDBJ databases">
        <title>Genome analysis of cellulolytic fungus Trichoderma lentiforme CFAM-422.</title>
        <authorList>
            <person name="Steindorff A.S."/>
            <person name="Formighieri E.F."/>
            <person name="Midorikawa G.E.O."/>
            <person name="Tamietti M.S."/>
            <person name="Ramos E.Z."/>
            <person name="Silva A.S."/>
            <person name="Bon E.P.S."/>
            <person name="Mendes T.D."/>
            <person name="Damaso M.C.T."/>
            <person name="Favaro L.C.L."/>
        </authorList>
    </citation>
    <scope>NUCLEOTIDE SEQUENCE [LARGE SCALE GENOMIC DNA]</scope>
    <source>
        <strain evidence="16 17">CFAM-422</strain>
    </source>
</reference>
<keyword evidence="12" id="KW-0479">Metal-binding</keyword>
<evidence type="ECO:0000256" key="13">
    <source>
        <dbReference type="RuleBase" id="RU361193"/>
    </source>
</evidence>
<feature type="active site" evidence="11">
    <location>
        <position position="559"/>
    </location>
</feature>
<evidence type="ECO:0000256" key="11">
    <source>
        <dbReference type="PIRSR" id="PIRSR601382-1"/>
    </source>
</evidence>
<dbReference type="SUPFAM" id="SSF48225">
    <property type="entry name" value="Seven-hairpin glycosidases"/>
    <property type="match status" value="1"/>
</dbReference>
<evidence type="ECO:0000256" key="9">
    <source>
        <dbReference type="ARBA" id="ARBA00047669"/>
    </source>
</evidence>
<feature type="compositionally biased region" description="Polar residues" evidence="14">
    <location>
        <begin position="264"/>
        <end position="274"/>
    </location>
</feature>
<dbReference type="NCBIfam" id="TIGR00597">
    <property type="entry name" value="rad10"/>
    <property type="match status" value="1"/>
</dbReference>
<dbReference type="GO" id="GO:0005509">
    <property type="term" value="F:calcium ion binding"/>
    <property type="evidence" value="ECO:0007669"/>
    <property type="project" value="InterPro"/>
</dbReference>
<dbReference type="InterPro" id="IPR001382">
    <property type="entry name" value="Glyco_hydro_47"/>
</dbReference>
<dbReference type="GO" id="GO:0005975">
    <property type="term" value="P:carbohydrate metabolic process"/>
    <property type="evidence" value="ECO:0007669"/>
    <property type="project" value="InterPro"/>
</dbReference>
<comment type="cofactor">
    <cofactor evidence="1 12">
        <name>Ca(2+)</name>
        <dbReference type="ChEBI" id="CHEBI:29108"/>
    </cofactor>
</comment>
<evidence type="ECO:0000256" key="5">
    <source>
        <dbReference type="ARBA" id="ARBA00022801"/>
    </source>
</evidence>
<evidence type="ECO:0000256" key="4">
    <source>
        <dbReference type="ARBA" id="ARBA00022729"/>
    </source>
</evidence>
<dbReference type="Gene3D" id="1.50.10.10">
    <property type="match status" value="1"/>
</dbReference>
<name>A0A9P4X329_9HYPO</name>
<dbReference type="Proteomes" id="UP000801864">
    <property type="component" value="Unassembled WGS sequence"/>
</dbReference>
<gene>
    <name evidence="16" type="ORF">CFAM422_012927</name>
</gene>
<sequence length="808" mass="87175">MDDDYGADDALLEAMAAVDSVPPARSSVKQPTPQVIDKPSASSSPGNTVVQPKPQVIQQKTLGLKYHRLHPEYIYTRIRNLQGKYNLRILLTLVDIPNHEDSLRELSKTSVVNNVTVILCWSAAEAARYLELYKSYENANFSAIRGQQSSNYADKLVEFVTVPRSLNKSDAVALVANFGSLKNAINAEPEQLSMISGWGGAKVKRWTSAVEEPFRARKAAKRGFQPSSSSPVAGRDSRAVPAIADTDRPSGSDAEKSGSGPPTKVTSHASSSKYGSPGGSAPGRQPGKSEIIIMRFISSSVLAFGLVAPALAYPHPVPGAKRGSPNPTRAAAVKAAFQTSWNGYRQFAFPHDDLHPVSNTFDDERNGWGSSAIDGLDTAILMGATDIVNTILQRVPQINFTTTAVANQGISVFETNIRYIGGMLASYDLLKGPFSSLVSNQTLVNNLLTQAQTLANGLKVSFNTPSGVPDPTVFFNPTFRNSGASSNNVAEIGTLVLEWTHLSDLTGNPLYAQLAQKGESYLLNPKGSAQAWPGLVGTFVSTSNGTFQDSNGSWSALSDSFYEYLIKMYLYDPVAFSNYKDRWVLAADSTIAHLASHPSTRKDLTFLSSYSGQTTSPNSGHLASFAGGNFILGGILLGEQKYIDFGIQLTNSYYATYNQTASGIGPEGFNWVDSVTGSGGSPPSSQSSFYSKAGFWVSTPYYILRPETLESLYYAYRVTGDSKYQDWAWAAFNAISKACRAGSGYSSINDVTQANGGGASDDMESFWFAEALKYAYLIFADESAVQVNPNGGNQFVFNTEAHPFKVRQ</sequence>
<evidence type="ECO:0000256" key="1">
    <source>
        <dbReference type="ARBA" id="ARBA00001913"/>
    </source>
</evidence>
<comment type="caution">
    <text evidence="16">The sequence shown here is derived from an EMBL/GenBank/DDBJ whole genome shotgun (WGS) entry which is preliminary data.</text>
</comment>
<comment type="pathway">
    <text evidence="2">Protein modification; protein glycosylation.</text>
</comment>
<evidence type="ECO:0000256" key="12">
    <source>
        <dbReference type="PIRSR" id="PIRSR601382-2"/>
    </source>
</evidence>
<dbReference type="PANTHER" id="PTHR11742">
    <property type="entry name" value="MANNOSYL-OLIGOSACCHARIDE ALPHA-1,2-MANNOSIDASE-RELATED"/>
    <property type="match status" value="1"/>
</dbReference>
<dbReference type="Pfam" id="PF03834">
    <property type="entry name" value="Rad10"/>
    <property type="match status" value="1"/>
</dbReference>
<comment type="similarity">
    <text evidence="3 13">Belongs to the glycosyl hydrolase 47 family.</text>
</comment>
<evidence type="ECO:0000256" key="6">
    <source>
        <dbReference type="ARBA" id="ARBA00023157"/>
    </source>
</evidence>
<comment type="catalytic activity">
    <reaction evidence="10">
        <text>N(4)-(alpha-D-Man-(1-&gt;2)-alpha-D-Man-(1-&gt;2)-alpha-D-Man-(1-&gt;3)-[alpha-D-Man-(1-&gt;2)-alpha-D-Man-(1-&gt;3)-[alpha-D-Man-(1-&gt;2)-alpha-D-Man-(1-&gt;6)]-alpha-D-Man-(1-&gt;6)]-beta-D-Man-(1-&gt;4)-beta-D-GlcNAc-(1-&gt;4)-beta-D-GlcNAc)-L-asparaginyl-[protein] (N-glucan mannose isomer 9A1,2,3B1,2,3) + 4 H2O = N(4)-(alpha-D-Man-(1-&gt;3)-[alpha-D-Man-(1-&gt;3)-[alpha-D-Man-(1-&gt;6)]-alpha-D-Man-(1-&gt;6)]-beta-D-Man-(1-&gt;4)-beta-D-GlcNAc-(1-&gt;4)-beta-D-GlcNAc)-L-asparaginyl-[protein] (N-glucan mannose isomer 5A1,2) + 4 beta-D-mannose</text>
        <dbReference type="Rhea" id="RHEA:56008"/>
        <dbReference type="Rhea" id="RHEA-COMP:14356"/>
        <dbReference type="Rhea" id="RHEA-COMP:14367"/>
        <dbReference type="ChEBI" id="CHEBI:15377"/>
        <dbReference type="ChEBI" id="CHEBI:28563"/>
        <dbReference type="ChEBI" id="CHEBI:59087"/>
        <dbReference type="ChEBI" id="CHEBI:139493"/>
        <dbReference type="EC" id="3.2.1.113"/>
    </reaction>
</comment>
<evidence type="ECO:0000259" key="15">
    <source>
        <dbReference type="Pfam" id="PF03834"/>
    </source>
</evidence>
<dbReference type="InterPro" id="IPR050749">
    <property type="entry name" value="Glycosyl_Hydrolase_47"/>
</dbReference>
<dbReference type="PANTHER" id="PTHR11742:SF101">
    <property type="entry name" value="MANNOSYL-OLIGOSACCHARIDE ALPHA-1,2-MANNOSIDASE 1B"/>
    <property type="match status" value="1"/>
</dbReference>
<dbReference type="InterPro" id="IPR010994">
    <property type="entry name" value="RuvA_2-like"/>
</dbReference>
<dbReference type="SUPFAM" id="SSF47781">
    <property type="entry name" value="RuvA domain 2-like"/>
    <property type="match status" value="1"/>
</dbReference>
<keyword evidence="7" id="KW-0325">Glycoprotein</keyword>
<dbReference type="EMBL" id="QLNT01000034">
    <property type="protein sequence ID" value="KAF3056103.1"/>
    <property type="molecule type" value="Genomic_DNA"/>
</dbReference>
<dbReference type="SUPFAM" id="SSF52980">
    <property type="entry name" value="Restriction endonuclease-like"/>
    <property type="match status" value="1"/>
</dbReference>
<feature type="domain" description="ERCC1-like central" evidence="15">
    <location>
        <begin position="62"/>
        <end position="134"/>
    </location>
</feature>
<accession>A0A9P4X329</accession>
<dbReference type="InterPro" id="IPR012341">
    <property type="entry name" value="6hp_glycosidase-like_sf"/>
</dbReference>
<evidence type="ECO:0000256" key="2">
    <source>
        <dbReference type="ARBA" id="ARBA00004922"/>
    </source>
</evidence>
<keyword evidence="4" id="KW-0732">Signal</keyword>
<dbReference type="EC" id="3.2.1.-" evidence="13"/>
<evidence type="ECO:0000256" key="10">
    <source>
        <dbReference type="ARBA" id="ARBA00048605"/>
    </source>
</evidence>
<proteinExistence type="inferred from homology"/>
<dbReference type="CDD" id="cd22325">
    <property type="entry name" value="ERCC1_C-like"/>
    <property type="match status" value="1"/>
</dbReference>
<feature type="region of interest" description="Disordered" evidence="14">
    <location>
        <begin position="217"/>
        <end position="286"/>
    </location>
</feature>
<dbReference type="InterPro" id="IPR036026">
    <property type="entry name" value="Seven-hairpin_glycosidases"/>
</dbReference>
<keyword evidence="12" id="KW-0106">Calcium</keyword>
<protein>
    <recommendedName>
        <fullName evidence="13">alpha-1,2-Mannosidase</fullName>
        <ecNumber evidence="13">3.2.1.-</ecNumber>
    </recommendedName>
</protein>
<keyword evidence="8 13" id="KW-0326">Glycosidase</keyword>
<dbReference type="PRINTS" id="PR00747">
    <property type="entry name" value="GLYHDRLASE47"/>
</dbReference>
<dbReference type="GO" id="GO:0004571">
    <property type="term" value="F:mannosyl-oligosaccharide 1,2-alpha-mannosidase activity"/>
    <property type="evidence" value="ECO:0007669"/>
    <property type="project" value="UniProtKB-EC"/>
</dbReference>
<evidence type="ECO:0000256" key="7">
    <source>
        <dbReference type="ARBA" id="ARBA00023180"/>
    </source>
</evidence>
<feature type="active site" evidence="11">
    <location>
        <position position="707"/>
    </location>
</feature>
<evidence type="ECO:0000313" key="17">
    <source>
        <dbReference type="Proteomes" id="UP000801864"/>
    </source>
</evidence>
<dbReference type="GO" id="GO:0016020">
    <property type="term" value="C:membrane"/>
    <property type="evidence" value="ECO:0007669"/>
    <property type="project" value="InterPro"/>
</dbReference>
<dbReference type="InterPro" id="IPR011335">
    <property type="entry name" value="Restrct_endonuc-II-like"/>
</dbReference>
<keyword evidence="5 13" id="KW-0378">Hydrolase</keyword>
<feature type="compositionally biased region" description="Basic and acidic residues" evidence="14">
    <location>
        <begin position="245"/>
        <end position="256"/>
    </location>
</feature>
<dbReference type="Gene3D" id="1.10.150.20">
    <property type="entry name" value="5' to 3' exonuclease, C-terminal subdomain"/>
    <property type="match status" value="1"/>
</dbReference>
<dbReference type="GO" id="GO:0005783">
    <property type="term" value="C:endoplasmic reticulum"/>
    <property type="evidence" value="ECO:0007669"/>
    <property type="project" value="TreeGrafter"/>
</dbReference>
<keyword evidence="17" id="KW-1185">Reference proteome</keyword>
<dbReference type="AlphaFoldDB" id="A0A9P4X329"/>
<evidence type="ECO:0000313" key="16">
    <source>
        <dbReference type="EMBL" id="KAF3056103.1"/>
    </source>
</evidence>
<feature type="active site" description="Proton donor" evidence="11">
    <location>
        <position position="667"/>
    </location>
</feature>
<dbReference type="GO" id="GO:0006302">
    <property type="term" value="P:double-strand break repair"/>
    <property type="evidence" value="ECO:0007669"/>
    <property type="project" value="UniProtKB-ARBA"/>
</dbReference>
<dbReference type="InterPro" id="IPR047260">
    <property type="entry name" value="ERCC1-like_central_dom"/>
</dbReference>
<dbReference type="Gene3D" id="3.40.50.10130">
    <property type="match status" value="1"/>
</dbReference>
<dbReference type="Pfam" id="PF01532">
    <property type="entry name" value="Glyco_hydro_47"/>
    <property type="match status" value="1"/>
</dbReference>
<organism evidence="16 17">
    <name type="scientific">Trichoderma lentiforme</name>
    <dbReference type="NCBI Taxonomy" id="1567552"/>
    <lineage>
        <taxon>Eukaryota</taxon>
        <taxon>Fungi</taxon>
        <taxon>Dikarya</taxon>
        <taxon>Ascomycota</taxon>
        <taxon>Pezizomycotina</taxon>
        <taxon>Sordariomycetes</taxon>
        <taxon>Hypocreomycetidae</taxon>
        <taxon>Hypocreales</taxon>
        <taxon>Hypocreaceae</taxon>
        <taxon>Trichoderma</taxon>
    </lineage>
</organism>
<evidence type="ECO:0000256" key="8">
    <source>
        <dbReference type="ARBA" id="ARBA00023295"/>
    </source>
</evidence>
<feature type="binding site" evidence="12">
    <location>
        <position position="799"/>
    </location>
    <ligand>
        <name>Ca(2+)</name>
        <dbReference type="ChEBI" id="CHEBI:29108"/>
    </ligand>
</feature>
<keyword evidence="6" id="KW-1015">Disulfide bond</keyword>
<comment type="catalytic activity">
    <reaction evidence="9">
        <text>N(4)-(alpha-D-Man-(1-&gt;2)-alpha-D-Man-(1-&gt;2)-alpha-D-Man-(1-&gt;3)-[alpha-D-Man-(1-&gt;3)-[alpha-D-Man-(1-&gt;2)-alpha-D-Man-(1-&gt;6)]-alpha-D-Man-(1-&gt;6)]-beta-D-Man-(1-&gt;4)-beta-D-GlcNAc-(1-&gt;4)-beta-D-GlcNAc)-L-asparaginyl-[protein] (N-glucan mannose isomer 8A1,2,3B1,3) + 3 H2O = N(4)-(alpha-D-Man-(1-&gt;3)-[alpha-D-Man-(1-&gt;3)-[alpha-D-Man-(1-&gt;6)]-alpha-D-Man-(1-&gt;6)]-beta-D-Man-(1-&gt;4)-beta-D-GlcNAc-(1-&gt;4)-beta-D-GlcNAc)-L-asparaginyl-[protein] (N-glucan mannose isomer 5A1,2) + 3 beta-D-mannose</text>
        <dbReference type="Rhea" id="RHEA:56028"/>
        <dbReference type="Rhea" id="RHEA-COMP:14358"/>
        <dbReference type="Rhea" id="RHEA-COMP:14367"/>
        <dbReference type="ChEBI" id="CHEBI:15377"/>
        <dbReference type="ChEBI" id="CHEBI:28563"/>
        <dbReference type="ChEBI" id="CHEBI:59087"/>
        <dbReference type="ChEBI" id="CHEBI:60628"/>
        <dbReference type="EC" id="3.2.1.113"/>
    </reaction>
</comment>
<dbReference type="GO" id="GO:0036503">
    <property type="term" value="P:ERAD pathway"/>
    <property type="evidence" value="ECO:0007669"/>
    <property type="project" value="UniProtKB-ARBA"/>
</dbReference>
<dbReference type="FunFam" id="1.50.10.10:FF:000047">
    <property type="entry name" value="Mannosyl-oligosaccharide alpha-1,2-mannosidase"/>
    <property type="match status" value="1"/>
</dbReference>
<evidence type="ECO:0000256" key="14">
    <source>
        <dbReference type="SAM" id="MobiDB-lite"/>
    </source>
</evidence>
<feature type="active site" description="Proton donor" evidence="11">
    <location>
        <position position="414"/>
    </location>
</feature>
<feature type="region of interest" description="Disordered" evidence="14">
    <location>
        <begin position="18"/>
        <end position="51"/>
    </location>
</feature>
<evidence type="ECO:0000256" key="3">
    <source>
        <dbReference type="ARBA" id="ARBA00007658"/>
    </source>
</evidence>